<evidence type="ECO:0000256" key="1">
    <source>
        <dbReference type="SAM" id="MobiDB-lite"/>
    </source>
</evidence>
<comment type="caution">
    <text evidence="2">The sequence shown here is derived from an EMBL/GenBank/DDBJ whole genome shotgun (WGS) entry which is preliminary data.</text>
</comment>
<feature type="region of interest" description="Disordered" evidence="1">
    <location>
        <begin position="145"/>
        <end position="197"/>
    </location>
</feature>
<feature type="region of interest" description="Disordered" evidence="1">
    <location>
        <begin position="91"/>
        <end position="122"/>
    </location>
</feature>
<dbReference type="EMBL" id="JANBVN010000102">
    <property type="protein sequence ID" value="KAJ9144296.1"/>
    <property type="molecule type" value="Genomic_DNA"/>
</dbReference>
<accession>A0AA38RM59</accession>
<feature type="compositionally biased region" description="Low complexity" evidence="1">
    <location>
        <begin position="91"/>
        <end position="103"/>
    </location>
</feature>
<dbReference type="Proteomes" id="UP001174691">
    <property type="component" value="Unassembled WGS sequence"/>
</dbReference>
<evidence type="ECO:0000313" key="3">
    <source>
        <dbReference type="Proteomes" id="UP001174691"/>
    </source>
</evidence>
<proteinExistence type="predicted"/>
<keyword evidence="3" id="KW-1185">Reference proteome</keyword>
<reference evidence="2" key="1">
    <citation type="submission" date="2022-07" db="EMBL/GenBank/DDBJ databases">
        <title>Fungi with potential for degradation of polypropylene.</title>
        <authorList>
            <person name="Gostincar C."/>
        </authorList>
    </citation>
    <scope>NUCLEOTIDE SEQUENCE</scope>
    <source>
        <strain evidence="2">EXF-13287</strain>
    </source>
</reference>
<organism evidence="2 3">
    <name type="scientific">Coniochaeta hoffmannii</name>
    <dbReference type="NCBI Taxonomy" id="91930"/>
    <lineage>
        <taxon>Eukaryota</taxon>
        <taxon>Fungi</taxon>
        <taxon>Dikarya</taxon>
        <taxon>Ascomycota</taxon>
        <taxon>Pezizomycotina</taxon>
        <taxon>Sordariomycetes</taxon>
        <taxon>Sordariomycetidae</taxon>
        <taxon>Coniochaetales</taxon>
        <taxon>Coniochaetaceae</taxon>
        <taxon>Coniochaeta</taxon>
    </lineage>
</organism>
<dbReference type="AlphaFoldDB" id="A0AA38RM59"/>
<protein>
    <submittedName>
        <fullName evidence="2">Uncharacterized protein</fullName>
    </submittedName>
</protein>
<evidence type="ECO:0000313" key="2">
    <source>
        <dbReference type="EMBL" id="KAJ9144296.1"/>
    </source>
</evidence>
<name>A0AA38RM59_9PEZI</name>
<feature type="region of interest" description="Disordered" evidence="1">
    <location>
        <begin position="379"/>
        <end position="404"/>
    </location>
</feature>
<sequence length="655" mass="69608">MMAPIKKMWSKVRTLLSRRTAAADEGAPSSTKAPAVASLRSNIHSCHSNRVAWVDLHAYTSISAPADYRKEKTPITVTQTIEHPLDQLTSTATSTSTSTTITTGRDTAQHMRPTRLFTPGEQVIQTPVSSIDITSQDCADASSTDCRAETTYDDDSSDTASSPQSSGSNRVSSNTSVASYTSEPPAADADTSPRFDKSTLRHSPIITVLDEAPTAIESSLIGIQSAIDGTDTFLSPYESALAQSAIITILDEAPILIASLAITQLRGQSVHCPLPHLDPSQEAAATDNAAPATTSIISTAPTDADERIEPTSTPIIKDACRDPDQSSTAAIPSPTTRTKVALLPPFVMESDGTNPWEEEEEEILASNICHTSQDGSAANACMGDASGESPEIGPAPVTTPTEYAEGPLLPPFVMPEDGADPWEEEKEEILASHICQPTQDVMSTAVAPEDAHGASGHNIIALTNIPTSSTEDVLLPPSVMLGDAANACEEAEEEIPVDNILQDSRDEMATVAPPAIVNGSFPTATHSRQSRVTPVNSTKTVLPPFILEDDGTDPWEEAEEEILASNSAQASHHGTATNGCPAIANGSWPADGAPFAAVKKHCDVPLPYAAYMQVEMLGWEEYGQWLAARDQFMECVHWNMAQRLGDGYRVRGARA</sequence>
<feature type="compositionally biased region" description="Low complexity" evidence="1">
    <location>
        <begin position="158"/>
        <end position="176"/>
    </location>
</feature>
<gene>
    <name evidence="2" type="ORF">NKR19_g6545</name>
</gene>